<comment type="caution">
    <text evidence="2">The sequence shown here is derived from an EMBL/GenBank/DDBJ whole genome shotgun (WGS) entry which is preliminary data.</text>
</comment>
<dbReference type="Proteomes" id="UP001289374">
    <property type="component" value="Unassembled WGS sequence"/>
</dbReference>
<keyword evidence="1" id="KW-1133">Transmembrane helix</keyword>
<keyword evidence="1" id="KW-0812">Transmembrane</keyword>
<feature type="transmembrane region" description="Helical" evidence="1">
    <location>
        <begin position="232"/>
        <end position="253"/>
    </location>
</feature>
<accession>A0AAE1X5Z3</accession>
<reference evidence="2" key="1">
    <citation type="submission" date="2020-06" db="EMBL/GenBank/DDBJ databases">
        <authorList>
            <person name="Li T."/>
            <person name="Hu X."/>
            <person name="Zhang T."/>
            <person name="Song X."/>
            <person name="Zhang H."/>
            <person name="Dai N."/>
            <person name="Sheng W."/>
            <person name="Hou X."/>
            <person name="Wei L."/>
        </authorList>
    </citation>
    <scope>NUCLEOTIDE SEQUENCE</scope>
    <source>
        <strain evidence="2">K16</strain>
        <tissue evidence="2">Leaf</tissue>
    </source>
</reference>
<keyword evidence="3" id="KW-1185">Reference proteome</keyword>
<feature type="transmembrane region" description="Helical" evidence="1">
    <location>
        <begin position="27"/>
        <end position="50"/>
    </location>
</feature>
<organism evidence="2 3">
    <name type="scientific">Sesamum angolense</name>
    <dbReference type="NCBI Taxonomy" id="2727404"/>
    <lineage>
        <taxon>Eukaryota</taxon>
        <taxon>Viridiplantae</taxon>
        <taxon>Streptophyta</taxon>
        <taxon>Embryophyta</taxon>
        <taxon>Tracheophyta</taxon>
        <taxon>Spermatophyta</taxon>
        <taxon>Magnoliopsida</taxon>
        <taxon>eudicotyledons</taxon>
        <taxon>Gunneridae</taxon>
        <taxon>Pentapetalae</taxon>
        <taxon>asterids</taxon>
        <taxon>lamiids</taxon>
        <taxon>Lamiales</taxon>
        <taxon>Pedaliaceae</taxon>
        <taxon>Sesamum</taxon>
    </lineage>
</organism>
<gene>
    <name evidence="2" type="ORF">Sango_0601700</name>
</gene>
<reference evidence="2" key="2">
    <citation type="journal article" date="2024" name="Plant">
        <title>Genomic evolution and insights into agronomic trait innovations of Sesamum species.</title>
        <authorList>
            <person name="Miao H."/>
            <person name="Wang L."/>
            <person name="Qu L."/>
            <person name="Liu H."/>
            <person name="Sun Y."/>
            <person name="Le M."/>
            <person name="Wang Q."/>
            <person name="Wei S."/>
            <person name="Zheng Y."/>
            <person name="Lin W."/>
            <person name="Duan Y."/>
            <person name="Cao H."/>
            <person name="Xiong S."/>
            <person name="Wang X."/>
            <person name="Wei L."/>
            <person name="Li C."/>
            <person name="Ma Q."/>
            <person name="Ju M."/>
            <person name="Zhao R."/>
            <person name="Li G."/>
            <person name="Mu C."/>
            <person name="Tian Q."/>
            <person name="Mei H."/>
            <person name="Zhang T."/>
            <person name="Gao T."/>
            <person name="Zhang H."/>
        </authorList>
    </citation>
    <scope>NUCLEOTIDE SEQUENCE</scope>
    <source>
        <strain evidence="2">K16</strain>
    </source>
</reference>
<feature type="transmembrane region" description="Helical" evidence="1">
    <location>
        <begin position="62"/>
        <end position="80"/>
    </location>
</feature>
<keyword evidence="1" id="KW-0472">Membrane</keyword>
<dbReference type="EMBL" id="JACGWL010000003">
    <property type="protein sequence ID" value="KAK4405952.1"/>
    <property type="molecule type" value="Genomic_DNA"/>
</dbReference>
<evidence type="ECO:0000313" key="2">
    <source>
        <dbReference type="EMBL" id="KAK4405952.1"/>
    </source>
</evidence>
<sequence>MSSAPYFSGNDDDEYVQTRLNAPMPWIGAYVAAASVVCALAMAADVVYGFRCKKLWFPCKFFSLNATSLTLLAVALKLPVDLTTNMWAVTDRLAKVSSLAFMSTATANFVTSLGSMGDQEIIMNVTALSILVITVFVDVFIQIAEMRPFIHRHLIFPEEVLVAVFMILLLFLLVSSAIMVLSTKRYLDGKYQEMHSAVLSQELRDMRQVTTQGLRALVEKYWVMAQTSNPQFVIAGSAICTACGVICALVFLITAEAEIRMILVHKRLVHTASVYGNSTTWILIVQSIGVIVGSVAPLLRWCMAIKFRCSSEIRNFCFSRDEFKIREYWTERLVQWKGSSSASGIRHRKFRKFVHDAKGLTLDQFMNIQIFIILSSKLILVVSTSLLCPFYLCFQRIERLRMQRRINSLPRDADQSGAVADLRFYALRLDGEVQLPNDALKSITDEVDDVFKIGRIQGSNSLLQFLRASHSFNGVIAFDSNQVPSLHYREPPNCWSLPVVTLTSIAISLPRIPRESVDGLISSVRRGLSYAKLIEKCLYNSGDLANIRKAAETWAEVELYRKWQGVDLGKLSRESDNSKKSLENLATVAIKTVLDFKRKTGGCLMMSNPLNWPDNIVSANSMYRISQTILSIHNQSDHHDEQQQADEHLFQLLSDMIADILSACLTNLSRVITMKCHRNAIEERERSVFEAALLLGETEEILELLWGRELPISPDSEQAAYIDGWRSVMELDNGIQLNALSSSENDPPENSGDHVFIKIMED</sequence>
<dbReference type="PANTHER" id="PTHR35307">
    <property type="entry name" value="PROTEIN, PUTATIVE-RELATED"/>
    <property type="match status" value="1"/>
</dbReference>
<dbReference type="PANTHER" id="PTHR35307:SF3">
    <property type="entry name" value="DUF4220 DOMAIN-CONTAINING PROTEIN"/>
    <property type="match status" value="1"/>
</dbReference>
<feature type="transmembrane region" description="Helical" evidence="1">
    <location>
        <begin position="368"/>
        <end position="394"/>
    </location>
</feature>
<evidence type="ECO:0000256" key="1">
    <source>
        <dbReference type="SAM" id="Phobius"/>
    </source>
</evidence>
<evidence type="ECO:0000313" key="3">
    <source>
        <dbReference type="Proteomes" id="UP001289374"/>
    </source>
</evidence>
<feature type="transmembrane region" description="Helical" evidence="1">
    <location>
        <begin position="121"/>
        <end position="141"/>
    </location>
</feature>
<protein>
    <submittedName>
        <fullName evidence="2">Uncharacterized protein</fullName>
    </submittedName>
</protein>
<dbReference type="AlphaFoldDB" id="A0AAE1X5Z3"/>
<name>A0AAE1X5Z3_9LAMI</name>
<proteinExistence type="predicted"/>
<feature type="transmembrane region" description="Helical" evidence="1">
    <location>
        <begin position="161"/>
        <end position="181"/>
    </location>
</feature>
<feature type="transmembrane region" description="Helical" evidence="1">
    <location>
        <begin position="274"/>
        <end position="296"/>
    </location>
</feature>